<protein>
    <submittedName>
        <fullName evidence="5">DNA-binding protein HU</fullName>
    </submittedName>
</protein>
<dbReference type="GO" id="GO:0030527">
    <property type="term" value="F:structural constituent of chromatin"/>
    <property type="evidence" value="ECO:0007669"/>
    <property type="project" value="InterPro"/>
</dbReference>
<dbReference type="SUPFAM" id="SSF47729">
    <property type="entry name" value="IHF-like DNA-binding proteins"/>
    <property type="match status" value="1"/>
</dbReference>
<dbReference type="GO" id="GO:0003677">
    <property type="term" value="F:DNA binding"/>
    <property type="evidence" value="ECO:0007669"/>
    <property type="project" value="UniProtKB-KW"/>
</dbReference>
<evidence type="ECO:0000313" key="5">
    <source>
        <dbReference type="EMBL" id="APH53931.1"/>
    </source>
</evidence>
<name>A0AAC9P7V8_9PROT</name>
<evidence type="ECO:0000256" key="4">
    <source>
        <dbReference type="RuleBase" id="RU003939"/>
    </source>
</evidence>
<dbReference type="InterPro" id="IPR010992">
    <property type="entry name" value="IHF-like_DNA-bd_dom_sf"/>
</dbReference>
<comment type="similarity">
    <text evidence="1 4">Belongs to the bacterial histone-like protein family.</text>
</comment>
<dbReference type="EMBL" id="CP018191">
    <property type="protein sequence ID" value="APH53931.1"/>
    <property type="molecule type" value="Genomic_DNA"/>
</dbReference>
<organism evidence="5 6">
    <name type="scientific">Granulibacter bethesdensis</name>
    <dbReference type="NCBI Taxonomy" id="364410"/>
    <lineage>
        <taxon>Bacteria</taxon>
        <taxon>Pseudomonadati</taxon>
        <taxon>Pseudomonadota</taxon>
        <taxon>Alphaproteobacteria</taxon>
        <taxon>Acetobacterales</taxon>
        <taxon>Acetobacteraceae</taxon>
        <taxon>Granulibacter</taxon>
    </lineage>
</organism>
<dbReference type="PANTHER" id="PTHR33175">
    <property type="entry name" value="DNA-BINDING PROTEIN HU"/>
    <property type="match status" value="1"/>
</dbReference>
<evidence type="ECO:0000256" key="3">
    <source>
        <dbReference type="ARBA" id="ARBA00023125"/>
    </source>
</evidence>
<dbReference type="CDD" id="cd13831">
    <property type="entry name" value="HU"/>
    <property type="match status" value="1"/>
</dbReference>
<dbReference type="GO" id="GO:0030261">
    <property type="term" value="P:chromosome condensation"/>
    <property type="evidence" value="ECO:0007669"/>
    <property type="project" value="UniProtKB-KW"/>
</dbReference>
<evidence type="ECO:0000313" key="6">
    <source>
        <dbReference type="Proteomes" id="UP000182373"/>
    </source>
</evidence>
<dbReference type="Proteomes" id="UP000182373">
    <property type="component" value="Chromosome"/>
</dbReference>
<dbReference type="SMART" id="SM00411">
    <property type="entry name" value="BHL"/>
    <property type="match status" value="1"/>
</dbReference>
<reference evidence="6" key="1">
    <citation type="submission" date="2016-11" db="EMBL/GenBank/DDBJ databases">
        <title>Comparative genomic and phenotypic analysis of Granulibacter bethesdensis clinical isolates from patients with chronic granulomatous disease.</title>
        <authorList>
            <person name="Zarember K.A."/>
            <person name="Porcella S.F."/>
            <person name="Chu J."/>
            <person name="Ding L."/>
            <person name="Dahlstrom E."/>
            <person name="Barbian K."/>
            <person name="Martens C."/>
            <person name="Sykora L."/>
            <person name="Kramer S."/>
            <person name="Pettinato A.M."/>
            <person name="Hong H."/>
            <person name="Wald G."/>
            <person name="Berg L.J."/>
            <person name="Rogge L.S."/>
            <person name="Greenberg D.E."/>
            <person name="Falcone E.L."/>
            <person name="Neves J.F."/>
            <person name="Simoes M.J."/>
            <person name="Casal M."/>
            <person name="Rodriguez-Lopez F.C."/>
            <person name="Zelazny A."/>
            <person name="Gallin J.I."/>
            <person name="Holland S.M."/>
        </authorList>
    </citation>
    <scope>NUCLEOTIDE SEQUENCE [LARGE SCALE GENOMIC DNA]</scope>
    <source>
        <strain evidence="6">NIH9.1</strain>
    </source>
</reference>
<dbReference type="Pfam" id="PF00216">
    <property type="entry name" value="Bac_DNA_binding"/>
    <property type="match status" value="1"/>
</dbReference>
<sequence length="120" mass="12967">MTRSEKRFSITINMIGLGGVLPTLATNKGILMSKAFIAQVIQESADLTGVAANRTASDLITAIVKEMKKNGKFTLPSFGTFTVRKTKARKGLNPRTGEQIKVKAGKTVRFKASPNLKKSV</sequence>
<dbReference type="AlphaFoldDB" id="A0AAC9P7V8"/>
<evidence type="ECO:0000256" key="2">
    <source>
        <dbReference type="ARBA" id="ARBA00023067"/>
    </source>
</evidence>
<gene>
    <name evidence="5" type="ORF">GbCGDNIH9_0683</name>
</gene>
<dbReference type="PRINTS" id="PR01727">
    <property type="entry name" value="DNABINDINGHU"/>
</dbReference>
<proteinExistence type="inferred from homology"/>
<keyword evidence="3 5" id="KW-0238">DNA-binding</keyword>
<dbReference type="InterPro" id="IPR000119">
    <property type="entry name" value="Hist_DNA-bd"/>
</dbReference>
<dbReference type="PANTHER" id="PTHR33175:SF3">
    <property type="entry name" value="DNA-BINDING PROTEIN HU-BETA"/>
    <property type="match status" value="1"/>
</dbReference>
<accession>A0AAC9P7V8</accession>
<dbReference type="Gene3D" id="4.10.520.10">
    <property type="entry name" value="IHF-like DNA-binding proteins"/>
    <property type="match status" value="1"/>
</dbReference>
<keyword evidence="2" id="KW-0226">DNA condensation</keyword>
<evidence type="ECO:0000256" key="1">
    <source>
        <dbReference type="ARBA" id="ARBA00010529"/>
    </source>
</evidence>
<dbReference type="GO" id="GO:0005829">
    <property type="term" value="C:cytosol"/>
    <property type="evidence" value="ECO:0007669"/>
    <property type="project" value="TreeGrafter"/>
</dbReference>